<feature type="region of interest" description="Disordered" evidence="1">
    <location>
        <begin position="1"/>
        <end position="21"/>
    </location>
</feature>
<evidence type="ECO:0000313" key="2">
    <source>
        <dbReference type="EMBL" id="CAG8453330.1"/>
    </source>
</evidence>
<keyword evidence="3" id="KW-1185">Reference proteome</keyword>
<protein>
    <submittedName>
        <fullName evidence="2">24363_t:CDS:1</fullName>
    </submittedName>
</protein>
<sequence>MNMPGETNEELEFEDSSNKEYEDTGYNYYNLQLGSNYYWWNTNEDEEAYPKFTANLEDPEWSQELDKYINWDYNNF</sequence>
<dbReference type="EMBL" id="CAJVPY010000148">
    <property type="protein sequence ID" value="CAG8453330.1"/>
    <property type="molecule type" value="Genomic_DNA"/>
</dbReference>
<evidence type="ECO:0000256" key="1">
    <source>
        <dbReference type="SAM" id="MobiDB-lite"/>
    </source>
</evidence>
<dbReference type="OrthoDB" id="2484088at2759"/>
<organism evidence="2 3">
    <name type="scientific">Dentiscutata erythropus</name>
    <dbReference type="NCBI Taxonomy" id="1348616"/>
    <lineage>
        <taxon>Eukaryota</taxon>
        <taxon>Fungi</taxon>
        <taxon>Fungi incertae sedis</taxon>
        <taxon>Mucoromycota</taxon>
        <taxon>Glomeromycotina</taxon>
        <taxon>Glomeromycetes</taxon>
        <taxon>Diversisporales</taxon>
        <taxon>Gigasporaceae</taxon>
        <taxon>Dentiscutata</taxon>
    </lineage>
</organism>
<dbReference type="Proteomes" id="UP000789405">
    <property type="component" value="Unassembled WGS sequence"/>
</dbReference>
<accession>A0A9N8VKX2</accession>
<proteinExistence type="predicted"/>
<comment type="caution">
    <text evidence="2">The sequence shown here is derived from an EMBL/GenBank/DDBJ whole genome shotgun (WGS) entry which is preliminary data.</text>
</comment>
<dbReference type="AlphaFoldDB" id="A0A9N8VKX2"/>
<evidence type="ECO:0000313" key="3">
    <source>
        <dbReference type="Proteomes" id="UP000789405"/>
    </source>
</evidence>
<name>A0A9N8VKX2_9GLOM</name>
<gene>
    <name evidence="2" type="ORF">DERYTH_LOCUS633</name>
</gene>
<reference evidence="2" key="1">
    <citation type="submission" date="2021-06" db="EMBL/GenBank/DDBJ databases">
        <authorList>
            <person name="Kallberg Y."/>
            <person name="Tangrot J."/>
            <person name="Rosling A."/>
        </authorList>
    </citation>
    <scope>NUCLEOTIDE SEQUENCE</scope>
    <source>
        <strain evidence="2">MA453B</strain>
    </source>
</reference>